<accession>A0A0F9KV56</accession>
<gene>
    <name evidence="1" type="ORF">LCGC14_1281050</name>
</gene>
<dbReference type="AlphaFoldDB" id="A0A0F9KV56"/>
<organism evidence="1">
    <name type="scientific">marine sediment metagenome</name>
    <dbReference type="NCBI Taxonomy" id="412755"/>
    <lineage>
        <taxon>unclassified sequences</taxon>
        <taxon>metagenomes</taxon>
        <taxon>ecological metagenomes</taxon>
    </lineage>
</organism>
<proteinExistence type="predicted"/>
<protein>
    <submittedName>
        <fullName evidence="1">Uncharacterized protein</fullName>
    </submittedName>
</protein>
<reference evidence="1" key="1">
    <citation type="journal article" date="2015" name="Nature">
        <title>Complex archaea that bridge the gap between prokaryotes and eukaryotes.</title>
        <authorList>
            <person name="Spang A."/>
            <person name="Saw J.H."/>
            <person name="Jorgensen S.L."/>
            <person name="Zaremba-Niedzwiedzka K."/>
            <person name="Martijn J."/>
            <person name="Lind A.E."/>
            <person name="van Eijk R."/>
            <person name="Schleper C."/>
            <person name="Guy L."/>
            <person name="Ettema T.J."/>
        </authorList>
    </citation>
    <scope>NUCLEOTIDE SEQUENCE</scope>
</reference>
<dbReference type="EMBL" id="LAZR01007288">
    <property type="protein sequence ID" value="KKM86234.1"/>
    <property type="molecule type" value="Genomic_DNA"/>
</dbReference>
<comment type="caution">
    <text evidence="1">The sequence shown here is derived from an EMBL/GenBank/DDBJ whole genome shotgun (WGS) entry which is preliminary data.</text>
</comment>
<name>A0A0F9KV56_9ZZZZ</name>
<sequence>MASLLVWLWDDESEEWIKSPAVISHKRIAVTGQVVTGHRHLHWISTNPSAGNSLFELTDNTSGLGDPIFDHFDTTRDSHVLNFNPPWHFGNGIYVKTLTNFTSLIFGYV</sequence>
<evidence type="ECO:0000313" key="1">
    <source>
        <dbReference type="EMBL" id="KKM86234.1"/>
    </source>
</evidence>